<dbReference type="AlphaFoldDB" id="A0A9W7FPG6"/>
<dbReference type="EMBL" id="BRXW01000253">
    <property type="protein sequence ID" value="GMI16477.1"/>
    <property type="molecule type" value="Genomic_DNA"/>
</dbReference>
<dbReference type="PANTHER" id="PTHR12111">
    <property type="entry name" value="SPLICING FACTOR YJU2"/>
    <property type="match status" value="1"/>
</dbReference>
<protein>
    <submittedName>
        <fullName evidence="3">Uncharacterized protein</fullName>
    </submittedName>
</protein>
<proteinExistence type="inferred from homology"/>
<comment type="similarity">
    <text evidence="1">Belongs to the CWC16 family.</text>
</comment>
<dbReference type="GO" id="GO:0000398">
    <property type="term" value="P:mRNA splicing, via spliceosome"/>
    <property type="evidence" value="ECO:0007669"/>
    <property type="project" value="InterPro"/>
</dbReference>
<name>A0A9W7FPG6_9STRA</name>
<evidence type="ECO:0000313" key="4">
    <source>
        <dbReference type="Proteomes" id="UP001165122"/>
    </source>
</evidence>
<dbReference type="OrthoDB" id="360327at2759"/>
<gene>
    <name evidence="3" type="ORF">TrLO_g12843</name>
</gene>
<reference evidence="4" key="1">
    <citation type="journal article" date="2023" name="Commun. Biol.">
        <title>Genome analysis of Parmales, the sister group of diatoms, reveals the evolutionary specialization of diatoms from phago-mixotrophs to photoautotrophs.</title>
        <authorList>
            <person name="Ban H."/>
            <person name="Sato S."/>
            <person name="Yoshikawa S."/>
            <person name="Yamada K."/>
            <person name="Nakamura Y."/>
            <person name="Ichinomiya M."/>
            <person name="Sato N."/>
            <person name="Blanc-Mathieu R."/>
            <person name="Endo H."/>
            <person name="Kuwata A."/>
            <person name="Ogata H."/>
        </authorList>
    </citation>
    <scope>NUCLEOTIDE SEQUENCE [LARGE SCALE GENOMIC DNA]</scope>
    <source>
        <strain evidence="4">NIES 3700</strain>
    </source>
</reference>
<feature type="region of interest" description="Disordered" evidence="2">
    <location>
        <begin position="269"/>
        <end position="324"/>
    </location>
</feature>
<evidence type="ECO:0000256" key="1">
    <source>
        <dbReference type="ARBA" id="ARBA00005595"/>
    </source>
</evidence>
<comment type="caution">
    <text evidence="3">The sequence shown here is derived from an EMBL/GenBank/DDBJ whole genome shotgun (WGS) entry which is preliminary data.</text>
</comment>
<evidence type="ECO:0000313" key="3">
    <source>
        <dbReference type="EMBL" id="GMI16477.1"/>
    </source>
</evidence>
<dbReference type="Pfam" id="PF04502">
    <property type="entry name" value="Saf4_Yju2"/>
    <property type="match status" value="1"/>
</dbReference>
<dbReference type="PANTHER" id="PTHR12111:SF2">
    <property type="entry name" value="SPLICING FACTOR YJU2B-RELATED"/>
    <property type="match status" value="1"/>
</dbReference>
<dbReference type="Proteomes" id="UP001165122">
    <property type="component" value="Unassembled WGS sequence"/>
</dbReference>
<organism evidence="3 4">
    <name type="scientific">Triparma laevis f. longispina</name>
    <dbReference type="NCBI Taxonomy" id="1714387"/>
    <lineage>
        <taxon>Eukaryota</taxon>
        <taxon>Sar</taxon>
        <taxon>Stramenopiles</taxon>
        <taxon>Ochrophyta</taxon>
        <taxon>Bolidophyceae</taxon>
        <taxon>Parmales</taxon>
        <taxon>Triparmaceae</taxon>
        <taxon>Triparma</taxon>
    </lineage>
</organism>
<accession>A0A9W7FPG6</accession>
<dbReference type="InterPro" id="IPR007590">
    <property type="entry name" value="Saf4/Yju2"/>
</dbReference>
<dbReference type="GO" id="GO:0005684">
    <property type="term" value="C:U2-type spliceosomal complex"/>
    <property type="evidence" value="ECO:0007669"/>
    <property type="project" value="TreeGrafter"/>
</dbReference>
<feature type="compositionally biased region" description="Low complexity" evidence="2">
    <location>
        <begin position="285"/>
        <end position="294"/>
    </location>
</feature>
<evidence type="ECO:0000256" key="2">
    <source>
        <dbReference type="SAM" id="MobiDB-lite"/>
    </source>
</evidence>
<dbReference type="GO" id="GO:0071014">
    <property type="term" value="C:post-mRNA release spliceosomal complex"/>
    <property type="evidence" value="ECO:0007669"/>
    <property type="project" value="TreeGrafter"/>
</dbReference>
<sequence>MSSLNATQADGYYHPPSYIESGDYKKKSISQHAGSKGTNQSQLYGVVRFELPFKCVCTHCEKIIGKGTRFNAKKDNAGEFYSSKIYKFTLKCYECKGTMVLRTNPEKADYDFVSGIRRKVETWDTDAAGSLGVFDMNNKSQLHSKPAADPIGKLERDIKIREKQTAANKRVNDLLSINDRDYRPDADNNALLRKSFRKDRKEKKRRLDEGQARGLAVPLLDEKASDVTTAKKIKYSKSHHNSVKKERRNFLNIRSSSIFGERSTKQKALLQAAERKNGVASIQTPSSSSHSSGPGKEKKSKKKKPKSTVSSSAPLDLLTNYLSD</sequence>
<keyword evidence="4" id="KW-1185">Reference proteome</keyword>